<dbReference type="InterPro" id="IPR003445">
    <property type="entry name" value="Cat_transpt"/>
</dbReference>
<dbReference type="GO" id="GO:0015379">
    <property type="term" value="F:potassium:chloride symporter activity"/>
    <property type="evidence" value="ECO:0007669"/>
    <property type="project" value="InterPro"/>
</dbReference>
<feature type="transmembrane region" description="Helical" evidence="10">
    <location>
        <begin position="51"/>
        <end position="73"/>
    </location>
</feature>
<accession>A0AAT9LCF4</accession>
<comment type="subcellular location">
    <subcellularLocation>
        <location evidence="1">Cell membrane</location>
        <topology evidence="1">Multi-pass membrane protein</topology>
    </subcellularLocation>
</comment>
<dbReference type="GO" id="GO:0005886">
    <property type="term" value="C:plasma membrane"/>
    <property type="evidence" value="ECO:0007669"/>
    <property type="project" value="UniProtKB-SubCell"/>
</dbReference>
<organism evidence="11">
    <name type="scientific">Candidatus Fermentithermobacillus carboniphilus</name>
    <dbReference type="NCBI Taxonomy" id="3085328"/>
    <lineage>
        <taxon>Bacteria</taxon>
        <taxon>Bacillati</taxon>
        <taxon>Bacillota</taxon>
        <taxon>Candidatus Fermentithermobacillia</taxon>
        <taxon>Candidatus Fermentithermobacillales</taxon>
        <taxon>Candidatus Fermentithermobacillaceae</taxon>
        <taxon>Candidatus Fermentithermobacillus</taxon>
    </lineage>
</organism>
<feature type="transmembrane region" description="Helical" evidence="10">
    <location>
        <begin position="411"/>
        <end position="431"/>
    </location>
</feature>
<evidence type="ECO:0000256" key="5">
    <source>
        <dbReference type="ARBA" id="ARBA00022692"/>
    </source>
</evidence>
<keyword evidence="6" id="KW-0630">Potassium</keyword>
<feature type="transmembrane region" description="Helical" evidence="10">
    <location>
        <begin position="20"/>
        <end position="39"/>
    </location>
</feature>
<feature type="transmembrane region" description="Helical" evidence="10">
    <location>
        <begin position="234"/>
        <end position="253"/>
    </location>
</feature>
<dbReference type="NCBIfam" id="TIGR00933">
    <property type="entry name" value="2a38"/>
    <property type="match status" value="1"/>
</dbReference>
<dbReference type="Pfam" id="PF02386">
    <property type="entry name" value="TrkH"/>
    <property type="match status" value="1"/>
</dbReference>
<evidence type="ECO:0000256" key="2">
    <source>
        <dbReference type="ARBA" id="ARBA00022448"/>
    </source>
</evidence>
<dbReference type="InterPro" id="IPR004772">
    <property type="entry name" value="TrkH"/>
</dbReference>
<name>A0AAT9LCF4_9FIRM</name>
<keyword evidence="9 10" id="KW-0472">Membrane</keyword>
<evidence type="ECO:0000256" key="4">
    <source>
        <dbReference type="ARBA" id="ARBA00022538"/>
    </source>
</evidence>
<evidence type="ECO:0000256" key="7">
    <source>
        <dbReference type="ARBA" id="ARBA00022989"/>
    </source>
</evidence>
<feature type="transmembrane region" description="Helical" evidence="10">
    <location>
        <begin position="134"/>
        <end position="155"/>
    </location>
</feature>
<dbReference type="AlphaFoldDB" id="A0AAT9LCF4"/>
<evidence type="ECO:0000256" key="6">
    <source>
        <dbReference type="ARBA" id="ARBA00022958"/>
    </source>
</evidence>
<evidence type="ECO:0000256" key="10">
    <source>
        <dbReference type="SAM" id="Phobius"/>
    </source>
</evidence>
<keyword evidence="5 10" id="KW-0812">Transmembrane</keyword>
<evidence type="ECO:0000313" key="11">
    <source>
        <dbReference type="EMBL" id="QUL98468.1"/>
    </source>
</evidence>
<keyword evidence="7 10" id="KW-1133">Transmembrane helix</keyword>
<feature type="transmembrane region" description="Helical" evidence="10">
    <location>
        <begin position="79"/>
        <end position="102"/>
    </location>
</feature>
<protein>
    <submittedName>
        <fullName evidence="11">Trk family potassium uptake protein</fullName>
    </submittedName>
</protein>
<keyword evidence="3" id="KW-1003">Cell membrane</keyword>
<keyword evidence="8" id="KW-0406">Ion transport</keyword>
<proteinExistence type="predicted"/>
<evidence type="ECO:0000256" key="8">
    <source>
        <dbReference type="ARBA" id="ARBA00023065"/>
    </source>
</evidence>
<feature type="transmembrane region" description="Helical" evidence="10">
    <location>
        <begin position="351"/>
        <end position="375"/>
    </location>
</feature>
<evidence type="ECO:0000256" key="9">
    <source>
        <dbReference type="ARBA" id="ARBA00023136"/>
    </source>
</evidence>
<reference evidence="11" key="2">
    <citation type="journal article" date="2023" name="Biology">
        <title>Prokaryotic Life Associated with Coal-Fire Gas Vents Revealed by Metagenomics.</title>
        <authorList>
            <person name="Kadnikov V.V."/>
            <person name="Mardanov A.V."/>
            <person name="Beletsky A.V."/>
            <person name="Karnachuk O.V."/>
            <person name="Ravin N.V."/>
        </authorList>
    </citation>
    <scope>NUCLEOTIDE SEQUENCE</scope>
    <source>
        <strain evidence="11">Bu02</strain>
    </source>
</reference>
<dbReference type="EMBL" id="CP062796">
    <property type="protein sequence ID" value="QUL98468.1"/>
    <property type="molecule type" value="Genomic_DNA"/>
</dbReference>
<keyword evidence="2" id="KW-0813">Transport</keyword>
<evidence type="ECO:0000256" key="1">
    <source>
        <dbReference type="ARBA" id="ARBA00004651"/>
    </source>
</evidence>
<sequence length="450" mass="48061">MTLSSLEARPRWLTPTRLLVLGFFSVIVAGTLFLMLPWSTFSGQSAPFIDALFTATSAVCVTGLVVVNTASFWSFWGQLVIIILIQVGGLGLMTFATAHALVTGRRVGLRERLIIQEQTGQWSLSGLVVLVRRIILATVIFEGTGAVILGLAFGLTRKLSFFQAAFFGLFHSVSAFCNAGFDILGNSLMDYASSATVTLTVSFLIIFGGLGFHVLADLFVNRGRWDKLSLHSKLVLKVTAALLVVGTLVVFALERDNPDTLMGMSLKGKVLASWFQSVTPRTAGFNSIATDKLKVSTAFFVICLMFIGASPGGTGGGVKTTTFFTAIRFVTSTVTGGGYVNFEKRRLPEGVVLKAVTIILLSLGLVVTATMILTITENASFLDILFEVVSAFGTVGLSRGITPTLSVTGKLVLIVTMFAGRVGPLSLAMALSHKAKGTDIRYPEERVSVG</sequence>
<keyword evidence="4" id="KW-0633">Potassium transport</keyword>
<dbReference type="PANTHER" id="PTHR32024:SF1">
    <property type="entry name" value="KTR SYSTEM POTASSIUM UPTAKE PROTEIN B"/>
    <property type="match status" value="1"/>
</dbReference>
<feature type="transmembrane region" description="Helical" evidence="10">
    <location>
        <begin position="161"/>
        <end position="184"/>
    </location>
</feature>
<evidence type="ECO:0000256" key="3">
    <source>
        <dbReference type="ARBA" id="ARBA00022475"/>
    </source>
</evidence>
<feature type="transmembrane region" description="Helical" evidence="10">
    <location>
        <begin position="191"/>
        <end position="214"/>
    </location>
</feature>
<gene>
    <name evidence="11" type="ORF">IMF26_10750</name>
</gene>
<dbReference type="KEGG" id="fcz:IMF26_10750"/>
<dbReference type="PANTHER" id="PTHR32024">
    <property type="entry name" value="TRK SYSTEM POTASSIUM UPTAKE PROTEIN TRKG-RELATED"/>
    <property type="match status" value="1"/>
</dbReference>
<reference evidence="11" key="1">
    <citation type="submission" date="2020-10" db="EMBL/GenBank/DDBJ databases">
        <authorList>
            <person name="Kadnikov V."/>
            <person name="Beletsky A.V."/>
            <person name="Mardanov A.V."/>
            <person name="Karnachuk O.V."/>
            <person name="Ravin N.V."/>
        </authorList>
    </citation>
    <scope>NUCLEOTIDE SEQUENCE</scope>
    <source>
        <strain evidence="11">Bu02</strain>
    </source>
</reference>